<organism evidence="4 5">
    <name type="scientific">Catenaria anguillulae PL171</name>
    <dbReference type="NCBI Taxonomy" id="765915"/>
    <lineage>
        <taxon>Eukaryota</taxon>
        <taxon>Fungi</taxon>
        <taxon>Fungi incertae sedis</taxon>
        <taxon>Blastocladiomycota</taxon>
        <taxon>Blastocladiomycetes</taxon>
        <taxon>Blastocladiales</taxon>
        <taxon>Catenariaceae</taxon>
        <taxon>Catenaria</taxon>
    </lineage>
</organism>
<dbReference type="GO" id="GO:0008541">
    <property type="term" value="C:proteasome regulatory particle, lid subcomplex"/>
    <property type="evidence" value="ECO:0007669"/>
    <property type="project" value="TreeGrafter"/>
</dbReference>
<dbReference type="PANTHER" id="PTHR10758">
    <property type="entry name" value="26S PROTEASOME NON-ATPASE REGULATORY SUBUNIT 3/COP9 SIGNALOSOME COMPLEX SUBUNIT 3"/>
    <property type="match status" value="1"/>
</dbReference>
<dbReference type="PROSITE" id="PS50250">
    <property type="entry name" value="PCI"/>
    <property type="match status" value="1"/>
</dbReference>
<dbReference type="Pfam" id="PF01399">
    <property type="entry name" value="PCI"/>
    <property type="match status" value="1"/>
</dbReference>
<feature type="non-terminal residue" evidence="4">
    <location>
        <position position="508"/>
    </location>
</feature>
<dbReference type="STRING" id="765915.A0A1Y2HIF8"/>
<evidence type="ECO:0000313" key="4">
    <source>
        <dbReference type="EMBL" id="ORZ34380.1"/>
    </source>
</evidence>
<reference evidence="4 5" key="1">
    <citation type="submission" date="2016-07" db="EMBL/GenBank/DDBJ databases">
        <title>Pervasive Adenine N6-methylation of Active Genes in Fungi.</title>
        <authorList>
            <consortium name="DOE Joint Genome Institute"/>
            <person name="Mondo S.J."/>
            <person name="Dannebaum R.O."/>
            <person name="Kuo R.C."/>
            <person name="Labutti K."/>
            <person name="Haridas S."/>
            <person name="Kuo A."/>
            <person name="Salamov A."/>
            <person name="Ahrendt S.R."/>
            <person name="Lipzen A."/>
            <person name="Sullivan W."/>
            <person name="Andreopoulos W.B."/>
            <person name="Clum A."/>
            <person name="Lindquist E."/>
            <person name="Daum C."/>
            <person name="Ramamoorthy G.K."/>
            <person name="Gryganskyi A."/>
            <person name="Culley D."/>
            <person name="Magnuson J.K."/>
            <person name="James T.Y."/>
            <person name="O'Malley M.A."/>
            <person name="Stajich J.E."/>
            <person name="Spatafora J.W."/>
            <person name="Visel A."/>
            <person name="Grigoriev I.V."/>
        </authorList>
    </citation>
    <scope>NUCLEOTIDE SEQUENCE [LARGE SCALE GENOMIC DNA]</scope>
    <source>
        <strain evidence="4 5">PL171</strain>
    </source>
</reference>
<dbReference type="SMART" id="SM00088">
    <property type="entry name" value="PINT"/>
    <property type="match status" value="1"/>
</dbReference>
<dbReference type="AlphaFoldDB" id="A0A1Y2HIF8"/>
<comment type="similarity">
    <text evidence="1">Belongs to the proteasome subunit S3 family.</text>
</comment>
<keyword evidence="2 4" id="KW-0647">Proteasome</keyword>
<keyword evidence="5" id="KW-1185">Reference proteome</keyword>
<proteinExistence type="inferred from homology"/>
<evidence type="ECO:0000313" key="5">
    <source>
        <dbReference type="Proteomes" id="UP000193411"/>
    </source>
</evidence>
<feature type="domain" description="PCI" evidence="3">
    <location>
        <begin position="260"/>
        <end position="440"/>
    </location>
</feature>
<dbReference type="InterPro" id="IPR036390">
    <property type="entry name" value="WH_DNA-bd_sf"/>
</dbReference>
<dbReference type="GO" id="GO:0042176">
    <property type="term" value="P:regulation of protein catabolic process"/>
    <property type="evidence" value="ECO:0007669"/>
    <property type="project" value="InterPro"/>
</dbReference>
<dbReference type="SUPFAM" id="SSF46785">
    <property type="entry name" value="Winged helix' DNA-binding domain"/>
    <property type="match status" value="1"/>
</dbReference>
<dbReference type="InterPro" id="IPR000717">
    <property type="entry name" value="PCI_dom"/>
</dbReference>
<name>A0A1Y2HIF8_9FUNG</name>
<accession>A0A1Y2HIF8</accession>
<comment type="caution">
    <text evidence="4">The sequence shown here is derived from an EMBL/GenBank/DDBJ whole genome shotgun (WGS) entry which is preliminary data.</text>
</comment>
<dbReference type="Pfam" id="PF25573">
    <property type="entry name" value="TPR_PSMD3_N"/>
    <property type="match status" value="1"/>
</dbReference>
<dbReference type="Proteomes" id="UP000193411">
    <property type="component" value="Unassembled WGS sequence"/>
</dbReference>
<evidence type="ECO:0000256" key="1">
    <source>
        <dbReference type="ARBA" id="ARBA00007912"/>
    </source>
</evidence>
<dbReference type="InterPro" id="IPR057985">
    <property type="entry name" value="TPR_PSMD3_N"/>
</dbReference>
<dbReference type="GO" id="GO:0006511">
    <property type="term" value="P:ubiquitin-dependent protein catabolic process"/>
    <property type="evidence" value="ECO:0007669"/>
    <property type="project" value="TreeGrafter"/>
</dbReference>
<sequence length="508" mass="55170">MTPPAAATKPAAAAPADESAAMDVDVVEPVVDHEALFLADIKNNVQLLEKAVADLEDRFVTRVLRTTPSIRKRLTAHLLARALVQSLVSDSVIRTTVLPLLGDVDTSEAMAVDSSSDAATAPAAPKQSTLPEVQVYLGLLAIIFLHDQQRYTEGISLSTAVVQLIQSSNRRTLDALGAKVYFYYARFHELVPSAAQPSQVRSTLLALHRTATLRQDDESTATLLNLILRSLLLANQIEQADKLVAKSGGLPASASNTQVVRYQYYVGRIAALQLDYTGAHSALQQAIRKAPGSPATVGFLQAATKLAILVQLLMGEVPERSTFRPPTMRAPLEPYRQLVLAVRQGDLAAFTAAVAKGTPVFAKDRTLTLVQRLRHNVIKTGMRLLSVAYSAISLKDICLRLGLDSEESAEYMVAKAIRDGVLQAKIDHGAGVVRSGAAEALADVYASREPQLAFHSRIAFGLELHNASVKAMRYPDRVKRETFVDSEEARELEKDIQMALEEGDMDDF</sequence>
<dbReference type="OrthoDB" id="1713558at2759"/>
<evidence type="ECO:0000259" key="3">
    <source>
        <dbReference type="PROSITE" id="PS50250"/>
    </source>
</evidence>
<dbReference type="SMART" id="SM00753">
    <property type="entry name" value="PAM"/>
    <property type="match status" value="1"/>
</dbReference>
<dbReference type="InterPro" id="IPR050756">
    <property type="entry name" value="CSN3"/>
</dbReference>
<dbReference type="EMBL" id="MCFL01000029">
    <property type="protein sequence ID" value="ORZ34380.1"/>
    <property type="molecule type" value="Genomic_DNA"/>
</dbReference>
<evidence type="ECO:0000256" key="2">
    <source>
        <dbReference type="ARBA" id="ARBA00022942"/>
    </source>
</evidence>
<protein>
    <submittedName>
        <fullName evidence="4">Proteasome regulatory subunit C-terminal-domain-containing protein</fullName>
    </submittedName>
</protein>
<dbReference type="PANTHER" id="PTHR10758:SF2">
    <property type="entry name" value="26S PROTEASOME NON-ATPASE REGULATORY SUBUNIT 3"/>
    <property type="match status" value="1"/>
</dbReference>
<dbReference type="InterPro" id="IPR013586">
    <property type="entry name" value="PSMD3_C"/>
</dbReference>
<dbReference type="Pfam" id="PF08375">
    <property type="entry name" value="Rpn3_C"/>
    <property type="match status" value="1"/>
</dbReference>
<dbReference type="GO" id="GO:0030234">
    <property type="term" value="F:enzyme regulator activity"/>
    <property type="evidence" value="ECO:0007669"/>
    <property type="project" value="InterPro"/>
</dbReference>
<gene>
    <name evidence="4" type="ORF">BCR44DRAFT_43571</name>
</gene>